<name>A0A074YY38_OPIVI</name>
<sequence length="88" mass="9621">MASLQIYYCDRVVSRLMTAETAYSIALSLVISNILCCVEKVSGHASKLKSHMTQECCHVDAKQTFHGCHALTLIFTEALTAITESAVI</sequence>
<proteinExistence type="predicted"/>
<dbReference type="GeneID" id="20326545"/>
<reference evidence="1 2" key="1">
    <citation type="submission" date="2013-11" db="EMBL/GenBank/DDBJ databases">
        <title>Opisthorchis viverrini - life in the bile duct.</title>
        <authorList>
            <person name="Young N.D."/>
            <person name="Nagarajan N."/>
            <person name="Lin S.J."/>
            <person name="Korhonen P.K."/>
            <person name="Jex A.R."/>
            <person name="Hall R.S."/>
            <person name="Safavi-Hemami H."/>
            <person name="Kaewkong W."/>
            <person name="Bertrand D."/>
            <person name="Gao S."/>
            <person name="Seet Q."/>
            <person name="Wongkham S."/>
            <person name="Teh B.T."/>
            <person name="Wongkham C."/>
            <person name="Intapan P.M."/>
            <person name="Maleewong W."/>
            <person name="Yang X."/>
            <person name="Hu M."/>
            <person name="Wang Z."/>
            <person name="Hofmann A."/>
            <person name="Sternberg P.W."/>
            <person name="Tan P."/>
            <person name="Wang J."/>
            <person name="Gasser R.B."/>
        </authorList>
    </citation>
    <scope>NUCLEOTIDE SEQUENCE [LARGE SCALE GENOMIC DNA]</scope>
</reference>
<dbReference type="RefSeq" id="XP_009178151.1">
    <property type="nucleotide sequence ID" value="XM_009179887.1"/>
</dbReference>
<dbReference type="CTD" id="20326545"/>
<dbReference type="Proteomes" id="UP000054324">
    <property type="component" value="Unassembled WGS sequence"/>
</dbReference>
<accession>A0A074YY38</accession>
<organism evidence="1 2">
    <name type="scientific">Opisthorchis viverrini</name>
    <name type="common">Southeast Asian liver fluke</name>
    <dbReference type="NCBI Taxonomy" id="6198"/>
    <lineage>
        <taxon>Eukaryota</taxon>
        <taxon>Metazoa</taxon>
        <taxon>Spiralia</taxon>
        <taxon>Lophotrochozoa</taxon>
        <taxon>Platyhelminthes</taxon>
        <taxon>Trematoda</taxon>
        <taxon>Digenea</taxon>
        <taxon>Opisthorchiida</taxon>
        <taxon>Opisthorchiata</taxon>
        <taxon>Opisthorchiidae</taxon>
        <taxon>Opisthorchis</taxon>
    </lineage>
</organism>
<dbReference type="EMBL" id="KL611315">
    <property type="protein sequence ID" value="KER18102.1"/>
    <property type="molecule type" value="Genomic_DNA"/>
</dbReference>
<dbReference type="AlphaFoldDB" id="A0A074YY38"/>
<gene>
    <name evidence="1" type="ORF">T265_12377</name>
</gene>
<evidence type="ECO:0000313" key="2">
    <source>
        <dbReference type="Proteomes" id="UP000054324"/>
    </source>
</evidence>
<dbReference type="KEGG" id="ovi:T265_12377"/>
<evidence type="ECO:0000313" key="1">
    <source>
        <dbReference type="EMBL" id="KER18102.1"/>
    </source>
</evidence>
<protein>
    <submittedName>
        <fullName evidence="1">Uncharacterized protein</fullName>
    </submittedName>
</protein>
<keyword evidence="2" id="KW-1185">Reference proteome</keyword>